<dbReference type="Proteomes" id="UP001145021">
    <property type="component" value="Unassembled WGS sequence"/>
</dbReference>
<dbReference type="SMART" id="SM01100">
    <property type="entry name" value="CRAL_TRIO_N"/>
    <property type="match status" value="1"/>
</dbReference>
<evidence type="ECO:0000259" key="1">
    <source>
        <dbReference type="PROSITE" id="PS50191"/>
    </source>
</evidence>
<protein>
    <submittedName>
        <fullName evidence="2">Phosphatidylinositol transfer protein csr1</fullName>
    </submittedName>
</protein>
<dbReference type="PANTHER" id="PTHR46590:SF6">
    <property type="entry name" value="CRAL-TRIO DOMAIN-CONTAINING PROTEIN C365.01"/>
    <property type="match status" value="1"/>
</dbReference>
<organism evidence="2 3">
    <name type="scientific">Coemansia asiatica</name>
    <dbReference type="NCBI Taxonomy" id="1052880"/>
    <lineage>
        <taxon>Eukaryota</taxon>
        <taxon>Fungi</taxon>
        <taxon>Fungi incertae sedis</taxon>
        <taxon>Zoopagomycota</taxon>
        <taxon>Kickxellomycotina</taxon>
        <taxon>Kickxellomycetes</taxon>
        <taxon>Kickxellales</taxon>
        <taxon>Kickxellaceae</taxon>
        <taxon>Coemansia</taxon>
    </lineage>
</organism>
<dbReference type="SUPFAM" id="SSF52087">
    <property type="entry name" value="CRAL/TRIO domain"/>
    <property type="match status" value="1"/>
</dbReference>
<dbReference type="PANTHER" id="PTHR46590">
    <property type="entry name" value="PHOSPHATIDYLINOSITOL TRANSFER PROTEIN CSR1-RELATED"/>
    <property type="match status" value="1"/>
</dbReference>
<evidence type="ECO:0000313" key="3">
    <source>
        <dbReference type="Proteomes" id="UP001145021"/>
    </source>
</evidence>
<dbReference type="PROSITE" id="PS50191">
    <property type="entry name" value="CRAL_TRIO"/>
    <property type="match status" value="1"/>
</dbReference>
<gene>
    <name evidence="2" type="primary">CSR1_2</name>
    <name evidence="2" type="ORF">LPJ64_002445</name>
</gene>
<dbReference type="InterPro" id="IPR052432">
    <property type="entry name" value="PITP/CRAL-TRIO"/>
</dbReference>
<dbReference type="InterPro" id="IPR036865">
    <property type="entry name" value="CRAL-TRIO_dom_sf"/>
</dbReference>
<dbReference type="AlphaFoldDB" id="A0A9W8CKY6"/>
<dbReference type="Pfam" id="PF00650">
    <property type="entry name" value="CRAL_TRIO"/>
    <property type="match status" value="1"/>
</dbReference>
<dbReference type="SMART" id="SM00516">
    <property type="entry name" value="SEC14"/>
    <property type="match status" value="1"/>
</dbReference>
<reference evidence="2" key="1">
    <citation type="submission" date="2022-07" db="EMBL/GenBank/DDBJ databases">
        <title>Phylogenomic reconstructions and comparative analyses of Kickxellomycotina fungi.</title>
        <authorList>
            <person name="Reynolds N.K."/>
            <person name="Stajich J.E."/>
            <person name="Barry K."/>
            <person name="Grigoriev I.V."/>
            <person name="Crous P."/>
            <person name="Smith M.E."/>
        </authorList>
    </citation>
    <scope>NUCLEOTIDE SEQUENCE</scope>
    <source>
        <strain evidence="2">NBRC 105413</strain>
    </source>
</reference>
<keyword evidence="3" id="KW-1185">Reference proteome</keyword>
<feature type="domain" description="CRAL-TRIO" evidence="1">
    <location>
        <begin position="201"/>
        <end position="345"/>
    </location>
</feature>
<dbReference type="InterPro" id="IPR011074">
    <property type="entry name" value="CRAL/TRIO_N_dom"/>
</dbReference>
<comment type="caution">
    <text evidence="2">The sequence shown here is derived from an EMBL/GenBank/DDBJ whole genome shotgun (WGS) entry which is preliminary data.</text>
</comment>
<sequence>MTVSEAPDIQEVYKSRTRISSGTVGNLDNFQQQALKHLWIKIIAHFKATEDKPIDVTHSQIKTDDFASAGISGANSEAMDQWYNKNLERASNVTTQTVRDKMYLEGIREIAVPGTFKPLFSGNKSSRLFANAFWHACMLYSNPDSYLLMFLRATSWDVDAAFGKIVKSVEWRASQAIDELMWNGELGQHYKMHSDGVTFRVGKDKLGYPVTIVRIKLNIARERSENVVEKYAAFALEQTALIARDFGERATLVYDFSGFKRENIDMAFIKVLLSIISESYPQMFSLTVHFVNSWLFTGIWKVVRSWLDPQVAKRTVIAKDTDQLETYIDNDQILVDMGGKLSYSYKYVFPTKAENAKMFDTEGRINAETQLKATVDAFFAATKEWTASSDTSSNYMDPARVQAAAAFHKAALELDPYIRARFLTERVAK</sequence>
<dbReference type="InterPro" id="IPR036273">
    <property type="entry name" value="CRAL/TRIO_N_dom_sf"/>
</dbReference>
<dbReference type="InterPro" id="IPR001251">
    <property type="entry name" value="CRAL-TRIO_dom"/>
</dbReference>
<accession>A0A9W8CKY6</accession>
<dbReference type="Gene3D" id="3.40.525.10">
    <property type="entry name" value="CRAL-TRIO lipid binding domain"/>
    <property type="match status" value="1"/>
</dbReference>
<name>A0A9W8CKY6_9FUNG</name>
<dbReference type="SUPFAM" id="SSF46938">
    <property type="entry name" value="CRAL/TRIO N-terminal domain"/>
    <property type="match status" value="1"/>
</dbReference>
<proteinExistence type="predicted"/>
<dbReference type="CDD" id="cd00170">
    <property type="entry name" value="SEC14"/>
    <property type="match status" value="1"/>
</dbReference>
<evidence type="ECO:0000313" key="2">
    <source>
        <dbReference type="EMBL" id="KAJ1646022.1"/>
    </source>
</evidence>
<dbReference type="EMBL" id="JANBOH010000078">
    <property type="protein sequence ID" value="KAJ1646022.1"/>
    <property type="molecule type" value="Genomic_DNA"/>
</dbReference>